<name>A0A919VAR4_9ACTN</name>
<protein>
    <submittedName>
        <fullName evidence="1">Uncharacterized protein</fullName>
    </submittedName>
</protein>
<evidence type="ECO:0000313" key="2">
    <source>
        <dbReference type="Proteomes" id="UP000606172"/>
    </source>
</evidence>
<reference evidence="1" key="1">
    <citation type="submission" date="2021-01" db="EMBL/GenBank/DDBJ databases">
        <title>Whole genome shotgun sequence of Sinosporangium siamense NBRC 109515.</title>
        <authorList>
            <person name="Komaki H."/>
            <person name="Tamura T."/>
        </authorList>
    </citation>
    <scope>NUCLEOTIDE SEQUENCE</scope>
    <source>
        <strain evidence="1">NBRC 109515</strain>
    </source>
</reference>
<organism evidence="1 2">
    <name type="scientific">Sinosporangium siamense</name>
    <dbReference type="NCBI Taxonomy" id="1367973"/>
    <lineage>
        <taxon>Bacteria</taxon>
        <taxon>Bacillati</taxon>
        <taxon>Actinomycetota</taxon>
        <taxon>Actinomycetes</taxon>
        <taxon>Streptosporangiales</taxon>
        <taxon>Streptosporangiaceae</taxon>
        <taxon>Sinosporangium</taxon>
    </lineage>
</organism>
<gene>
    <name evidence="1" type="ORF">Ssi02_59180</name>
</gene>
<dbReference type="Proteomes" id="UP000606172">
    <property type="component" value="Unassembled WGS sequence"/>
</dbReference>
<dbReference type="AlphaFoldDB" id="A0A919VAR4"/>
<comment type="caution">
    <text evidence="1">The sequence shown here is derived from an EMBL/GenBank/DDBJ whole genome shotgun (WGS) entry which is preliminary data.</text>
</comment>
<dbReference type="EMBL" id="BOOW01000037">
    <property type="protein sequence ID" value="GII95687.1"/>
    <property type="molecule type" value="Genomic_DNA"/>
</dbReference>
<keyword evidence="2" id="KW-1185">Reference proteome</keyword>
<sequence>MGVFGRPVRTRGVVRERWIRHAAFLPLRLNYVNECIEWEDRHVAGGTPR</sequence>
<evidence type="ECO:0000313" key="1">
    <source>
        <dbReference type="EMBL" id="GII95687.1"/>
    </source>
</evidence>
<accession>A0A919VAR4</accession>
<proteinExistence type="predicted"/>